<proteinExistence type="predicted"/>
<name>A0A4Y2SJU3_ARAVE</name>
<feature type="region of interest" description="Disordered" evidence="1">
    <location>
        <begin position="68"/>
        <end position="101"/>
    </location>
</feature>
<evidence type="ECO:0000256" key="1">
    <source>
        <dbReference type="SAM" id="MobiDB-lite"/>
    </source>
</evidence>
<dbReference type="EMBL" id="BGPR01022262">
    <property type="protein sequence ID" value="GBN88406.1"/>
    <property type="molecule type" value="Genomic_DNA"/>
</dbReference>
<comment type="caution">
    <text evidence="3">The sequence shown here is derived from an EMBL/GenBank/DDBJ whole genome shotgun (WGS) entry which is preliminary data.</text>
</comment>
<organism evidence="3 4">
    <name type="scientific">Araneus ventricosus</name>
    <name type="common">Orbweaver spider</name>
    <name type="synonym">Epeira ventricosa</name>
    <dbReference type="NCBI Taxonomy" id="182803"/>
    <lineage>
        <taxon>Eukaryota</taxon>
        <taxon>Metazoa</taxon>
        <taxon>Ecdysozoa</taxon>
        <taxon>Arthropoda</taxon>
        <taxon>Chelicerata</taxon>
        <taxon>Arachnida</taxon>
        <taxon>Araneae</taxon>
        <taxon>Araneomorphae</taxon>
        <taxon>Entelegynae</taxon>
        <taxon>Araneoidea</taxon>
        <taxon>Araneidae</taxon>
        <taxon>Araneus</taxon>
    </lineage>
</organism>
<evidence type="ECO:0000313" key="4">
    <source>
        <dbReference type="Proteomes" id="UP000499080"/>
    </source>
</evidence>
<protein>
    <submittedName>
        <fullName evidence="3">Uncharacterized protein</fullName>
    </submittedName>
</protein>
<feature type="compositionally biased region" description="Polar residues" evidence="1">
    <location>
        <begin position="89"/>
        <end position="98"/>
    </location>
</feature>
<gene>
    <name evidence="2" type="ORF">AVEN_23919_1</name>
    <name evidence="3" type="ORF">AVEN_93643_1</name>
</gene>
<evidence type="ECO:0000313" key="3">
    <source>
        <dbReference type="EMBL" id="GBN88407.1"/>
    </source>
</evidence>
<reference evidence="3 4" key="1">
    <citation type="journal article" date="2019" name="Sci. Rep.">
        <title>Orb-weaving spider Araneus ventricosus genome elucidates the spidroin gene catalogue.</title>
        <authorList>
            <person name="Kono N."/>
            <person name="Nakamura H."/>
            <person name="Ohtoshi R."/>
            <person name="Moran D.A.P."/>
            <person name="Shinohara A."/>
            <person name="Yoshida Y."/>
            <person name="Fujiwara M."/>
            <person name="Mori M."/>
            <person name="Tomita M."/>
            <person name="Arakawa K."/>
        </authorList>
    </citation>
    <scope>NUCLEOTIDE SEQUENCE [LARGE SCALE GENOMIC DNA]</scope>
</reference>
<feature type="region of interest" description="Disordered" evidence="1">
    <location>
        <begin position="113"/>
        <end position="133"/>
    </location>
</feature>
<accession>A0A4Y2SJU3</accession>
<dbReference type="OrthoDB" id="6434667at2759"/>
<sequence>MSTTTQTSHQVIFISSDRWKKLLACHHFGIDAEVQEAVMKCLRDVDADFFYAGFDRLVYQLHKRFNNRVEKSQDRRRSNARRRESSVSEGKTTTTYGQGITLRAEDLLGESENRLGRGPGISAVNFLTPRPGT</sequence>
<feature type="compositionally biased region" description="Basic and acidic residues" evidence="1">
    <location>
        <begin position="68"/>
        <end position="86"/>
    </location>
</feature>
<dbReference type="Proteomes" id="UP000499080">
    <property type="component" value="Unassembled WGS sequence"/>
</dbReference>
<dbReference type="EMBL" id="BGPR01022263">
    <property type="protein sequence ID" value="GBN88407.1"/>
    <property type="molecule type" value="Genomic_DNA"/>
</dbReference>
<evidence type="ECO:0000313" key="2">
    <source>
        <dbReference type="EMBL" id="GBN88406.1"/>
    </source>
</evidence>
<dbReference type="AlphaFoldDB" id="A0A4Y2SJU3"/>
<keyword evidence="4" id="KW-1185">Reference proteome</keyword>